<evidence type="ECO:0008006" key="3">
    <source>
        <dbReference type="Google" id="ProtNLM"/>
    </source>
</evidence>
<dbReference type="OrthoDB" id="572467at2"/>
<gene>
    <name evidence="1" type="ORF">FBR43_04515</name>
</gene>
<protein>
    <recommendedName>
        <fullName evidence="3">GTPase</fullName>
    </recommendedName>
</protein>
<dbReference type="RefSeq" id="WP_136942044.1">
    <property type="nucleotide sequence ID" value="NZ_SWKR01000002.1"/>
</dbReference>
<dbReference type="EMBL" id="SWKR01000002">
    <property type="protein sequence ID" value="TKD50102.1"/>
    <property type="molecule type" value="Genomic_DNA"/>
</dbReference>
<dbReference type="Proteomes" id="UP000309138">
    <property type="component" value="Unassembled WGS sequence"/>
</dbReference>
<organism evidence="1 2">
    <name type="scientific">Sphingomonas baiyangensis</name>
    <dbReference type="NCBI Taxonomy" id="2572576"/>
    <lineage>
        <taxon>Bacteria</taxon>
        <taxon>Pseudomonadati</taxon>
        <taxon>Pseudomonadota</taxon>
        <taxon>Alphaproteobacteria</taxon>
        <taxon>Sphingomonadales</taxon>
        <taxon>Sphingomonadaceae</taxon>
        <taxon>Sphingomonas</taxon>
    </lineage>
</organism>
<keyword evidence="2" id="KW-1185">Reference proteome</keyword>
<reference evidence="1 2" key="1">
    <citation type="submission" date="2019-04" db="EMBL/GenBank/DDBJ databases">
        <authorList>
            <person name="Yang Y."/>
            <person name="Wei D."/>
        </authorList>
    </citation>
    <scope>NUCLEOTIDE SEQUENCE [LARGE SCALE GENOMIC DNA]</scope>
    <source>
        <strain evidence="1 2">L-1-4w-11</strain>
    </source>
</reference>
<proteinExistence type="predicted"/>
<evidence type="ECO:0000313" key="2">
    <source>
        <dbReference type="Proteomes" id="UP000309138"/>
    </source>
</evidence>
<dbReference type="AlphaFoldDB" id="A0A4U1L0H6"/>
<accession>A0A4U1L0H6</accession>
<evidence type="ECO:0000313" key="1">
    <source>
        <dbReference type="EMBL" id="TKD50102.1"/>
    </source>
</evidence>
<sequence length="128" mass="14054">MSAARLMFVYNADDGLAAALLDAAHKLVSPATYPCSLCAVTYGAVAMRRDWRAFLRRLAAPPRFYHRQKFERDHPDVAEPLPLVLIEREAHVSTLIDARTLASIRDVPALVAMIESRAPDAVEAPGEG</sequence>
<name>A0A4U1L0H6_9SPHN</name>
<comment type="caution">
    <text evidence="1">The sequence shown here is derived from an EMBL/GenBank/DDBJ whole genome shotgun (WGS) entry which is preliminary data.</text>
</comment>